<evidence type="ECO:0000313" key="1">
    <source>
        <dbReference type="EMBL" id="KAH7303037.1"/>
    </source>
</evidence>
<dbReference type="OrthoDB" id="3520662at2759"/>
<comment type="caution">
    <text evidence="1">The sequence shown here is derived from an EMBL/GenBank/DDBJ whole genome shotgun (WGS) entry which is preliminary data.</text>
</comment>
<sequence length="118" mass="13430">MPLKRLSLSEVVEKLIELSKVINNRTGLKPREEARVDEAFSLLVAAQCRRKKQPYQEHLQRVNKRLGGYAVVLCAALGPSAVLALKDRDRVELVMMLEQRKDDIVKDELQGLANKYTD</sequence>
<accession>A0A8K0SCB0</accession>
<reference evidence="1" key="1">
    <citation type="journal article" date="2021" name="Nat. Commun.">
        <title>Genetic determinants of endophytism in the Arabidopsis root mycobiome.</title>
        <authorList>
            <person name="Mesny F."/>
            <person name="Miyauchi S."/>
            <person name="Thiergart T."/>
            <person name="Pickel B."/>
            <person name="Atanasova L."/>
            <person name="Karlsson M."/>
            <person name="Huettel B."/>
            <person name="Barry K.W."/>
            <person name="Haridas S."/>
            <person name="Chen C."/>
            <person name="Bauer D."/>
            <person name="Andreopoulos W."/>
            <person name="Pangilinan J."/>
            <person name="LaButti K."/>
            <person name="Riley R."/>
            <person name="Lipzen A."/>
            <person name="Clum A."/>
            <person name="Drula E."/>
            <person name="Henrissat B."/>
            <person name="Kohler A."/>
            <person name="Grigoriev I.V."/>
            <person name="Martin F.M."/>
            <person name="Hacquard S."/>
        </authorList>
    </citation>
    <scope>NUCLEOTIDE SEQUENCE</scope>
    <source>
        <strain evidence="1">MPI-CAGE-CH-0235</strain>
    </source>
</reference>
<gene>
    <name evidence="1" type="ORF">B0I35DRAFT_321367</name>
</gene>
<evidence type="ECO:0000313" key="2">
    <source>
        <dbReference type="Proteomes" id="UP000813444"/>
    </source>
</evidence>
<protein>
    <submittedName>
        <fullName evidence="1">Uncharacterized protein</fullName>
    </submittedName>
</protein>
<feature type="non-terminal residue" evidence="1">
    <location>
        <position position="118"/>
    </location>
</feature>
<dbReference type="AlphaFoldDB" id="A0A8K0SCB0"/>
<dbReference type="EMBL" id="JAGPNK010000042">
    <property type="protein sequence ID" value="KAH7303037.1"/>
    <property type="molecule type" value="Genomic_DNA"/>
</dbReference>
<proteinExistence type="predicted"/>
<keyword evidence="2" id="KW-1185">Reference proteome</keyword>
<organism evidence="1 2">
    <name type="scientific">Stachybotrys elegans</name>
    <dbReference type="NCBI Taxonomy" id="80388"/>
    <lineage>
        <taxon>Eukaryota</taxon>
        <taxon>Fungi</taxon>
        <taxon>Dikarya</taxon>
        <taxon>Ascomycota</taxon>
        <taxon>Pezizomycotina</taxon>
        <taxon>Sordariomycetes</taxon>
        <taxon>Hypocreomycetidae</taxon>
        <taxon>Hypocreales</taxon>
        <taxon>Stachybotryaceae</taxon>
        <taxon>Stachybotrys</taxon>
    </lineage>
</organism>
<name>A0A8K0SCB0_9HYPO</name>
<dbReference type="Proteomes" id="UP000813444">
    <property type="component" value="Unassembled WGS sequence"/>
</dbReference>